<dbReference type="EMBL" id="FMWL01000012">
    <property type="protein sequence ID" value="SCZ80405.1"/>
    <property type="molecule type" value="Genomic_DNA"/>
</dbReference>
<evidence type="ECO:0000313" key="1">
    <source>
        <dbReference type="EMBL" id="SCZ80405.1"/>
    </source>
</evidence>
<sequence>MADTVYVVNNGLGLITAALASSNHKYVAWGTGVAAATVTDAALETAAAPTNVTAATGSQSQQTTTTTNDTYQVVATITAGGALAITEVGIFNQATLSGATMYLHGTFSAINVSSGDSIQFTIKSVFDQA</sequence>
<evidence type="ECO:0000313" key="2">
    <source>
        <dbReference type="Proteomes" id="UP000199208"/>
    </source>
</evidence>
<dbReference type="AlphaFoldDB" id="A0A1G5S1X9"/>
<proteinExistence type="predicted"/>
<dbReference type="STRING" id="1120920.SAMN03080599_02254"/>
<dbReference type="RefSeq" id="WP_092591546.1">
    <property type="nucleotide sequence ID" value="NZ_FMWL01000012.1"/>
</dbReference>
<protein>
    <submittedName>
        <fullName evidence="1">Uncharacterized protein</fullName>
    </submittedName>
</protein>
<name>A0A1G5S1X9_9FIRM</name>
<accession>A0A1G5S1X9</accession>
<reference evidence="1 2" key="1">
    <citation type="submission" date="2016-10" db="EMBL/GenBank/DDBJ databases">
        <authorList>
            <person name="de Groot N.N."/>
        </authorList>
    </citation>
    <scope>NUCLEOTIDE SEQUENCE [LARGE SCALE GENOMIC DNA]</scope>
    <source>
        <strain evidence="1 2">DSM 2784</strain>
    </source>
</reference>
<dbReference type="Proteomes" id="UP000199208">
    <property type="component" value="Unassembled WGS sequence"/>
</dbReference>
<gene>
    <name evidence="1" type="ORF">SAMN03080599_02254</name>
</gene>
<keyword evidence="2" id="KW-1185">Reference proteome</keyword>
<organism evidence="1 2">
    <name type="scientific">Acidaminobacter hydrogenoformans DSM 2784</name>
    <dbReference type="NCBI Taxonomy" id="1120920"/>
    <lineage>
        <taxon>Bacteria</taxon>
        <taxon>Bacillati</taxon>
        <taxon>Bacillota</taxon>
        <taxon>Clostridia</taxon>
        <taxon>Peptostreptococcales</taxon>
        <taxon>Acidaminobacteraceae</taxon>
        <taxon>Acidaminobacter</taxon>
    </lineage>
</organism>